<organism evidence="1 2">
    <name type="scientific">Marine Group I thaumarchaeote SCGC AAA799-E16</name>
    <dbReference type="NCBI Taxonomy" id="1502292"/>
    <lineage>
        <taxon>Archaea</taxon>
        <taxon>Nitrososphaerota</taxon>
        <taxon>Marine Group I</taxon>
    </lineage>
</organism>
<accession>A0A081S6E1</accession>
<reference evidence="1 2" key="1">
    <citation type="submission" date="2014-06" db="EMBL/GenBank/DDBJ databases">
        <authorList>
            <person name="Ngugi D.K."/>
            <person name="Blom J."/>
            <person name="Alam I."/>
            <person name="Rashid M."/>
            <person name="Ba Alawi W."/>
            <person name="Zhang G."/>
            <person name="Hikmawan T."/>
            <person name="Guan Y."/>
            <person name="Antunes A."/>
            <person name="Siam R."/>
            <person name="Eldorry H."/>
            <person name="Bajic V."/>
            <person name="Stingl U."/>
        </authorList>
    </citation>
    <scope>NUCLEOTIDE SEQUENCE [LARGE SCALE GENOMIC DNA]</scope>
    <source>
        <strain evidence="1">SCGC AAA799-E16</strain>
    </source>
</reference>
<keyword evidence="2" id="KW-1185">Reference proteome</keyword>
<gene>
    <name evidence="1" type="ORF">AAA799E16_00732</name>
</gene>
<name>A0A081S6E1_9ARCH</name>
<proteinExistence type="predicted"/>
<sequence>MNSNYLIIGIRIIQDIIHDEEYLKEIIIYQQIWNKLKSQFEVGDSPP</sequence>
<dbReference type="Proteomes" id="UP000028027">
    <property type="component" value="Unassembled WGS sequence"/>
</dbReference>
<comment type="caution">
    <text evidence="1">The sequence shown here is derived from an EMBL/GenBank/DDBJ whole genome shotgun (WGS) entry which is preliminary data.</text>
</comment>
<protein>
    <submittedName>
        <fullName evidence="1">Uncharacterized protein</fullName>
    </submittedName>
</protein>
<dbReference type="EMBL" id="JNVL01000008">
    <property type="protein sequence ID" value="KER06494.1"/>
    <property type="molecule type" value="Genomic_DNA"/>
</dbReference>
<evidence type="ECO:0000313" key="2">
    <source>
        <dbReference type="Proteomes" id="UP000028027"/>
    </source>
</evidence>
<dbReference type="AlphaFoldDB" id="A0A081S6E1"/>
<evidence type="ECO:0000313" key="1">
    <source>
        <dbReference type="EMBL" id="KER06494.1"/>
    </source>
</evidence>